<dbReference type="SUPFAM" id="SSF46785">
    <property type="entry name" value="Winged helix' DNA-binding domain"/>
    <property type="match status" value="1"/>
</dbReference>
<evidence type="ECO:0000313" key="3">
    <source>
        <dbReference type="Proteomes" id="UP000248198"/>
    </source>
</evidence>
<dbReference type="PANTHER" id="PTHR33164:SF43">
    <property type="entry name" value="HTH-TYPE TRANSCRIPTIONAL REPRESSOR YETL"/>
    <property type="match status" value="1"/>
</dbReference>
<dbReference type="OrthoDB" id="759747at2"/>
<protein>
    <submittedName>
        <fullName evidence="2">MarR family protein</fullName>
    </submittedName>
</protein>
<dbReference type="InterPro" id="IPR036388">
    <property type="entry name" value="WH-like_DNA-bd_sf"/>
</dbReference>
<dbReference type="GO" id="GO:0006950">
    <property type="term" value="P:response to stress"/>
    <property type="evidence" value="ECO:0007669"/>
    <property type="project" value="TreeGrafter"/>
</dbReference>
<feature type="domain" description="HTH marR-type" evidence="1">
    <location>
        <begin position="9"/>
        <end position="159"/>
    </location>
</feature>
<reference evidence="2 3" key="1">
    <citation type="submission" date="2018-06" db="EMBL/GenBank/DDBJ databases">
        <title>Genomic Encyclopedia of Archaeal and Bacterial Type Strains, Phase II (KMG-II): from individual species to whole genera.</title>
        <authorList>
            <person name="Goeker M."/>
        </authorList>
    </citation>
    <scope>NUCLEOTIDE SEQUENCE [LARGE SCALE GENOMIC DNA]</scope>
    <source>
        <strain evidence="2 3">DSM 27372</strain>
    </source>
</reference>
<comment type="caution">
    <text evidence="2">The sequence shown here is derived from an EMBL/GenBank/DDBJ whole genome shotgun (WGS) entry which is preliminary data.</text>
</comment>
<dbReference type="PANTHER" id="PTHR33164">
    <property type="entry name" value="TRANSCRIPTIONAL REGULATOR, MARR FAMILY"/>
    <property type="match status" value="1"/>
</dbReference>
<organism evidence="2 3">
    <name type="scientific">Pedobacter nutrimenti</name>
    <dbReference type="NCBI Taxonomy" id="1241337"/>
    <lineage>
        <taxon>Bacteria</taxon>
        <taxon>Pseudomonadati</taxon>
        <taxon>Bacteroidota</taxon>
        <taxon>Sphingobacteriia</taxon>
        <taxon>Sphingobacteriales</taxon>
        <taxon>Sphingobacteriaceae</taxon>
        <taxon>Pedobacter</taxon>
    </lineage>
</organism>
<sequence length="163" mass="18761">MSLVNELQELALATRLKRLGERLSQDVSKIYKESNLEFEAKWFLVLELLSRENLMGITEIADALEISHAAVVQFVEQMLHNGLIKTSVDPKDARRRMISLTQSGKRMHKEINPVLQVIKEENKKWLATASFDLLHILSQLEASLDERSMFKRIKSSLLEKSDQ</sequence>
<proteinExistence type="predicted"/>
<gene>
    <name evidence="2" type="ORF">B0O44_1073</name>
</gene>
<dbReference type="InterPro" id="IPR039422">
    <property type="entry name" value="MarR/SlyA-like"/>
</dbReference>
<dbReference type="PROSITE" id="PS50995">
    <property type="entry name" value="HTH_MARR_2"/>
    <property type="match status" value="1"/>
</dbReference>
<dbReference type="Gene3D" id="1.10.10.10">
    <property type="entry name" value="Winged helix-like DNA-binding domain superfamily/Winged helix DNA-binding domain"/>
    <property type="match status" value="1"/>
</dbReference>
<keyword evidence="3" id="KW-1185">Reference proteome</keyword>
<name>A0A318U8Z1_9SPHI</name>
<dbReference type="SMART" id="SM00347">
    <property type="entry name" value="HTH_MARR"/>
    <property type="match status" value="1"/>
</dbReference>
<accession>A0A318U8Z1</accession>
<dbReference type="EMBL" id="QKLU01000007">
    <property type="protein sequence ID" value="PYF71388.1"/>
    <property type="molecule type" value="Genomic_DNA"/>
</dbReference>
<dbReference type="GO" id="GO:0003700">
    <property type="term" value="F:DNA-binding transcription factor activity"/>
    <property type="evidence" value="ECO:0007669"/>
    <property type="project" value="InterPro"/>
</dbReference>
<evidence type="ECO:0000313" key="2">
    <source>
        <dbReference type="EMBL" id="PYF71388.1"/>
    </source>
</evidence>
<evidence type="ECO:0000259" key="1">
    <source>
        <dbReference type="PROSITE" id="PS50995"/>
    </source>
</evidence>
<dbReference type="AlphaFoldDB" id="A0A318U8Z1"/>
<dbReference type="InterPro" id="IPR036390">
    <property type="entry name" value="WH_DNA-bd_sf"/>
</dbReference>
<dbReference type="RefSeq" id="WP_110833613.1">
    <property type="nucleotide sequence ID" value="NZ_QKLU01000007.1"/>
</dbReference>
<dbReference type="Proteomes" id="UP000248198">
    <property type="component" value="Unassembled WGS sequence"/>
</dbReference>
<dbReference type="InterPro" id="IPR000835">
    <property type="entry name" value="HTH_MarR-typ"/>
</dbReference>
<dbReference type="Pfam" id="PF01047">
    <property type="entry name" value="MarR"/>
    <property type="match status" value="1"/>
</dbReference>